<reference evidence="1 2" key="1">
    <citation type="submission" date="2023-10" db="EMBL/GenBank/DDBJ databases">
        <title>Genome-Wide Identification Analysis in wild type Solanum Pinnatisectum Reveals Some Genes Defensing Phytophthora Infestans.</title>
        <authorList>
            <person name="Sun C."/>
        </authorList>
    </citation>
    <scope>NUCLEOTIDE SEQUENCE [LARGE SCALE GENOMIC DNA]</scope>
    <source>
        <strain evidence="1">LQN</strain>
        <tissue evidence="1">Leaf</tissue>
    </source>
</reference>
<keyword evidence="2" id="KW-1185">Reference proteome</keyword>
<protein>
    <submittedName>
        <fullName evidence="1">Uncharacterized protein</fullName>
    </submittedName>
</protein>
<sequence length="174" mass="19649">MLDRLTILERVLVRAPEGAFPVRDGLLPNPIQKAKARLPIPPPKWELPSFKGNEPKEELSVRFGETVVEDTVEEFNKLSQIGTVDEFLGKSEDLKAQLIIRNPALNEAHFLSSFIGALKVEIKFGVKMFKPLTLRATIEQASVTSRHFTVKFCVRIGAEDSRVKERLVENTRIL</sequence>
<comment type="caution">
    <text evidence="1">The sequence shown here is derived from an EMBL/GenBank/DDBJ whole genome shotgun (WGS) entry which is preliminary data.</text>
</comment>
<evidence type="ECO:0000313" key="1">
    <source>
        <dbReference type="EMBL" id="KAK4706963.1"/>
    </source>
</evidence>
<organism evidence="1 2">
    <name type="scientific">Solanum pinnatisectum</name>
    <name type="common">tansyleaf nightshade</name>
    <dbReference type="NCBI Taxonomy" id="50273"/>
    <lineage>
        <taxon>Eukaryota</taxon>
        <taxon>Viridiplantae</taxon>
        <taxon>Streptophyta</taxon>
        <taxon>Embryophyta</taxon>
        <taxon>Tracheophyta</taxon>
        <taxon>Spermatophyta</taxon>
        <taxon>Magnoliopsida</taxon>
        <taxon>eudicotyledons</taxon>
        <taxon>Gunneridae</taxon>
        <taxon>Pentapetalae</taxon>
        <taxon>asterids</taxon>
        <taxon>lamiids</taxon>
        <taxon>Solanales</taxon>
        <taxon>Solanaceae</taxon>
        <taxon>Solanoideae</taxon>
        <taxon>Solaneae</taxon>
        <taxon>Solanum</taxon>
    </lineage>
</organism>
<proteinExistence type="predicted"/>
<accession>A0AAV9K1X9</accession>
<evidence type="ECO:0000313" key="2">
    <source>
        <dbReference type="Proteomes" id="UP001311915"/>
    </source>
</evidence>
<name>A0AAV9K1X9_9SOLN</name>
<gene>
    <name evidence="1" type="ORF">R3W88_033473</name>
</gene>
<dbReference type="Proteomes" id="UP001311915">
    <property type="component" value="Unassembled WGS sequence"/>
</dbReference>
<dbReference type="AlphaFoldDB" id="A0AAV9K1X9"/>
<dbReference type="EMBL" id="JAWPEI010000036">
    <property type="protein sequence ID" value="KAK4706963.1"/>
    <property type="molecule type" value="Genomic_DNA"/>
</dbReference>